<organism evidence="1 2">
    <name type="scientific">Eretmocerus hayati</name>
    <dbReference type="NCBI Taxonomy" id="131215"/>
    <lineage>
        <taxon>Eukaryota</taxon>
        <taxon>Metazoa</taxon>
        <taxon>Ecdysozoa</taxon>
        <taxon>Arthropoda</taxon>
        <taxon>Hexapoda</taxon>
        <taxon>Insecta</taxon>
        <taxon>Pterygota</taxon>
        <taxon>Neoptera</taxon>
        <taxon>Endopterygota</taxon>
        <taxon>Hymenoptera</taxon>
        <taxon>Apocrita</taxon>
        <taxon>Proctotrupomorpha</taxon>
        <taxon>Chalcidoidea</taxon>
        <taxon>Aphelinidae</taxon>
        <taxon>Aphelininae</taxon>
        <taxon>Eretmocerus</taxon>
    </lineage>
</organism>
<dbReference type="Proteomes" id="UP001239111">
    <property type="component" value="Chromosome 3"/>
</dbReference>
<accession>A0ACC2NGJ7</accession>
<keyword evidence="2" id="KW-1185">Reference proteome</keyword>
<reference evidence="1" key="1">
    <citation type="submission" date="2023-04" db="EMBL/GenBank/DDBJ databases">
        <title>A chromosome-level genome assembly of the parasitoid wasp Eretmocerus hayati.</title>
        <authorList>
            <person name="Zhong Y."/>
            <person name="Liu S."/>
            <person name="Liu Y."/>
        </authorList>
    </citation>
    <scope>NUCLEOTIDE SEQUENCE</scope>
    <source>
        <strain evidence="1">ZJU_SS_LIU_2023</strain>
    </source>
</reference>
<dbReference type="EMBL" id="CM056743">
    <property type="protein sequence ID" value="KAJ8670229.1"/>
    <property type="molecule type" value="Genomic_DNA"/>
</dbReference>
<comment type="caution">
    <text evidence="1">The sequence shown here is derived from an EMBL/GenBank/DDBJ whole genome shotgun (WGS) entry which is preliminary data.</text>
</comment>
<gene>
    <name evidence="1" type="ORF">QAD02_001488</name>
</gene>
<sequence length="334" mass="38082">MNDQRTKASLTWEFNWRTEKANVPKIENSKCLESPTFFGGAEKNSSWKMELLIKDCDLSPFRDLKLHLVTSDVRELSVWYKISVISYQRIGYPEGNRDITSVQGVKVLKMPNDCVVQHSNFIPANLFKITLCGERSIRITCNLEIETVFGKCTLNHNNDGGIPDFEKLLDHPEFSDITLIASSESFKVNKMILMTRSPVFLAMFEHDMKEKIEDTVTIPDIDPAVMRELLRCIYSGRVESFDRVDELLRAADKYQVDDLKRKCLEVLCDKITVENAVELLVAADSCSDEGSKNRIILFIVDNLKEILDTSGFDSLGDSSLLKKILRETVARRNP</sequence>
<evidence type="ECO:0000313" key="2">
    <source>
        <dbReference type="Proteomes" id="UP001239111"/>
    </source>
</evidence>
<protein>
    <submittedName>
        <fullName evidence="1">Uncharacterized protein</fullName>
    </submittedName>
</protein>
<evidence type="ECO:0000313" key="1">
    <source>
        <dbReference type="EMBL" id="KAJ8670229.1"/>
    </source>
</evidence>
<name>A0ACC2NGJ7_9HYME</name>
<proteinExistence type="predicted"/>